<keyword evidence="2" id="KW-1133">Transmembrane helix</keyword>
<proteinExistence type="predicted"/>
<keyword evidence="4" id="KW-1185">Reference proteome</keyword>
<keyword evidence="2" id="KW-0472">Membrane</keyword>
<dbReference type="EMBL" id="WBMR01000147">
    <property type="protein sequence ID" value="KAB2370621.1"/>
    <property type="molecule type" value="Genomic_DNA"/>
</dbReference>
<comment type="caution">
    <text evidence="3">The sequence shown here is derived from an EMBL/GenBank/DDBJ whole genome shotgun (WGS) entry which is preliminary data.</text>
</comment>
<evidence type="ECO:0000313" key="4">
    <source>
        <dbReference type="Proteomes" id="UP000483004"/>
    </source>
</evidence>
<organism evidence="3 4">
    <name type="scientific">Actinomadura montaniterrae</name>
    <dbReference type="NCBI Taxonomy" id="1803903"/>
    <lineage>
        <taxon>Bacteria</taxon>
        <taxon>Bacillati</taxon>
        <taxon>Actinomycetota</taxon>
        <taxon>Actinomycetes</taxon>
        <taxon>Streptosporangiales</taxon>
        <taxon>Thermomonosporaceae</taxon>
        <taxon>Actinomadura</taxon>
    </lineage>
</organism>
<dbReference type="Proteomes" id="UP000483004">
    <property type="component" value="Unassembled WGS sequence"/>
</dbReference>
<gene>
    <name evidence="3" type="ORF">F9B16_35050</name>
</gene>
<name>A0A6L3VJ06_9ACTN</name>
<accession>A0A6L3VJ06</accession>
<protein>
    <submittedName>
        <fullName evidence="3">Uncharacterized protein</fullName>
    </submittedName>
</protein>
<keyword evidence="2" id="KW-0812">Transmembrane</keyword>
<dbReference type="AlphaFoldDB" id="A0A6L3VJ06"/>
<reference evidence="3 4" key="1">
    <citation type="submission" date="2019-09" db="EMBL/GenBank/DDBJ databases">
        <title>Actinomadura physcomitrii sp. nov., a novel actinomycete isolated from moss [Physcomitrium sphaericum (Ludw) Fuernr].</title>
        <authorList>
            <person name="Liu C."/>
            <person name="Zhuang X."/>
        </authorList>
    </citation>
    <scope>NUCLEOTIDE SEQUENCE [LARGE SCALE GENOMIC DNA]</scope>
    <source>
        <strain evidence="3 4">CYP1-1B</strain>
    </source>
</reference>
<evidence type="ECO:0000313" key="3">
    <source>
        <dbReference type="EMBL" id="KAB2370621.1"/>
    </source>
</evidence>
<evidence type="ECO:0000256" key="1">
    <source>
        <dbReference type="SAM" id="MobiDB-lite"/>
    </source>
</evidence>
<feature type="transmembrane region" description="Helical" evidence="2">
    <location>
        <begin position="159"/>
        <end position="182"/>
    </location>
</feature>
<sequence>MDEKDVGGARVGEMVFQCAYDLVRRAVGHRGDREVADGRVGKDGGKARRVLCGRPEAVQFRVGVPVGDDQECSPGAGAAVARQPFDMVRPSRAASQVNTPLTKAAVTELDARTAVIVPVAAAAPDFAPGGGAASSGSSGTPLSPSSRQSRRHISSVRAASAYCATISVIAIPGIVPVSSFLLRTRSHSGLFGH</sequence>
<feature type="region of interest" description="Disordered" evidence="1">
    <location>
        <begin position="128"/>
        <end position="151"/>
    </location>
</feature>
<feature type="compositionally biased region" description="Low complexity" evidence="1">
    <location>
        <begin position="134"/>
        <end position="146"/>
    </location>
</feature>
<evidence type="ECO:0000256" key="2">
    <source>
        <dbReference type="SAM" id="Phobius"/>
    </source>
</evidence>